<dbReference type="AlphaFoldDB" id="A0A1F7JCF3"/>
<evidence type="ECO:0000259" key="7">
    <source>
        <dbReference type="PROSITE" id="PS51383"/>
    </source>
</evidence>
<dbReference type="GO" id="GO:0005524">
    <property type="term" value="F:ATP binding"/>
    <property type="evidence" value="ECO:0007669"/>
    <property type="project" value="UniProtKB-KW"/>
</dbReference>
<feature type="binding site" evidence="6">
    <location>
        <position position="105"/>
    </location>
    <ligand>
        <name>(6S)-NADPHX</name>
        <dbReference type="ChEBI" id="CHEBI:64076"/>
    </ligand>
</feature>
<feature type="binding site" evidence="6">
    <location>
        <position position="176"/>
    </location>
    <ligand>
        <name>(6S)-NADPHX</name>
        <dbReference type="ChEBI" id="CHEBI:64076"/>
    </ligand>
</feature>
<dbReference type="InterPro" id="IPR000631">
    <property type="entry name" value="CARKD"/>
</dbReference>
<name>A0A1F7JCF3_9BACT</name>
<dbReference type="SUPFAM" id="SSF53613">
    <property type="entry name" value="Ribokinase-like"/>
    <property type="match status" value="1"/>
</dbReference>
<evidence type="ECO:0000256" key="2">
    <source>
        <dbReference type="ARBA" id="ARBA00022840"/>
    </source>
</evidence>
<gene>
    <name evidence="6" type="primary">nnrD</name>
    <name evidence="8" type="ORF">A3H78_03230</name>
</gene>
<comment type="similarity">
    <text evidence="6">Belongs to the NnrD/CARKD family.</text>
</comment>
<proteinExistence type="inferred from homology"/>
<dbReference type="Proteomes" id="UP000177418">
    <property type="component" value="Unassembled WGS sequence"/>
</dbReference>
<dbReference type="PANTHER" id="PTHR12592">
    <property type="entry name" value="ATP-DEPENDENT (S)-NAD(P)H-HYDRATE DEHYDRATASE FAMILY MEMBER"/>
    <property type="match status" value="1"/>
</dbReference>
<dbReference type="EMBL" id="MGAV01000021">
    <property type="protein sequence ID" value="OGK53292.1"/>
    <property type="molecule type" value="Genomic_DNA"/>
</dbReference>
<keyword evidence="4 6" id="KW-0520">NAD</keyword>
<keyword evidence="2 6" id="KW-0067">ATP-binding</keyword>
<comment type="function">
    <text evidence="6">Catalyzes the dehydration of the S-form of NAD(P)HX at the expense of ADP, which is converted to AMP. Together with NAD(P)HX epimerase, which catalyzes the epimerization of the S- and R-forms, the enzyme allows the repair of both epimers of NAD(P)HX, a damaged form of NAD(P)H that is a result of enzymatic or heat-dependent hydration.</text>
</comment>
<comment type="catalytic activity">
    <reaction evidence="6">
        <text>(6S)-NADHX + ADP = AMP + phosphate + NADH + H(+)</text>
        <dbReference type="Rhea" id="RHEA:32223"/>
        <dbReference type="ChEBI" id="CHEBI:15378"/>
        <dbReference type="ChEBI" id="CHEBI:43474"/>
        <dbReference type="ChEBI" id="CHEBI:57945"/>
        <dbReference type="ChEBI" id="CHEBI:64074"/>
        <dbReference type="ChEBI" id="CHEBI:456215"/>
        <dbReference type="ChEBI" id="CHEBI:456216"/>
        <dbReference type="EC" id="4.2.1.136"/>
    </reaction>
</comment>
<dbReference type="GO" id="GO:0046496">
    <property type="term" value="P:nicotinamide nucleotide metabolic process"/>
    <property type="evidence" value="ECO:0007669"/>
    <property type="project" value="UniProtKB-UniRule"/>
</dbReference>
<evidence type="ECO:0000313" key="9">
    <source>
        <dbReference type="Proteomes" id="UP000177418"/>
    </source>
</evidence>
<evidence type="ECO:0000256" key="3">
    <source>
        <dbReference type="ARBA" id="ARBA00022857"/>
    </source>
</evidence>
<dbReference type="InterPro" id="IPR029056">
    <property type="entry name" value="Ribokinase-like"/>
</dbReference>
<dbReference type="EC" id="4.2.1.136" evidence="6"/>
<feature type="binding site" evidence="6">
    <location>
        <position position="242"/>
    </location>
    <ligand>
        <name>AMP</name>
        <dbReference type="ChEBI" id="CHEBI:456215"/>
    </ligand>
</feature>
<reference evidence="8 9" key="1">
    <citation type="journal article" date="2016" name="Nat. Commun.">
        <title>Thousands of microbial genomes shed light on interconnected biogeochemical processes in an aquifer system.</title>
        <authorList>
            <person name="Anantharaman K."/>
            <person name="Brown C.T."/>
            <person name="Hug L.A."/>
            <person name="Sharon I."/>
            <person name="Castelle C.J."/>
            <person name="Probst A.J."/>
            <person name="Thomas B.C."/>
            <person name="Singh A."/>
            <person name="Wilkins M.J."/>
            <person name="Karaoz U."/>
            <person name="Brodie E.L."/>
            <person name="Williams K.H."/>
            <person name="Hubbard S.S."/>
            <person name="Banfield J.F."/>
        </authorList>
    </citation>
    <scope>NUCLEOTIDE SEQUENCE [LARGE SCALE GENOMIC DNA]</scope>
</reference>
<dbReference type="Gene3D" id="3.40.1190.20">
    <property type="match status" value="1"/>
</dbReference>
<keyword evidence="5 6" id="KW-0456">Lyase</keyword>
<comment type="catalytic activity">
    <reaction evidence="6">
        <text>(6S)-NADPHX + ADP = AMP + phosphate + NADPH + H(+)</text>
        <dbReference type="Rhea" id="RHEA:32235"/>
        <dbReference type="ChEBI" id="CHEBI:15378"/>
        <dbReference type="ChEBI" id="CHEBI:43474"/>
        <dbReference type="ChEBI" id="CHEBI:57783"/>
        <dbReference type="ChEBI" id="CHEBI:64076"/>
        <dbReference type="ChEBI" id="CHEBI:456215"/>
        <dbReference type="ChEBI" id="CHEBI:456216"/>
        <dbReference type="EC" id="4.2.1.136"/>
    </reaction>
</comment>
<evidence type="ECO:0000256" key="6">
    <source>
        <dbReference type="HAMAP-Rule" id="MF_01965"/>
    </source>
</evidence>
<feature type="binding site" evidence="6">
    <location>
        <position position="45"/>
    </location>
    <ligand>
        <name>(6S)-NADPHX</name>
        <dbReference type="ChEBI" id="CHEBI:64076"/>
    </ligand>
</feature>
<dbReference type="HAMAP" id="MF_01965">
    <property type="entry name" value="NADHX_dehydratase"/>
    <property type="match status" value="1"/>
</dbReference>
<feature type="binding site" evidence="6">
    <location>
        <position position="243"/>
    </location>
    <ligand>
        <name>(6S)-NADPHX</name>
        <dbReference type="ChEBI" id="CHEBI:64076"/>
    </ligand>
</feature>
<dbReference type="NCBIfam" id="TIGR00196">
    <property type="entry name" value="yjeF_cterm"/>
    <property type="match status" value="1"/>
</dbReference>
<keyword evidence="3 6" id="KW-0521">NADP</keyword>
<organism evidence="8 9">
    <name type="scientific">Candidatus Roizmanbacteria bacterium RIFCSPLOWO2_02_FULL_36_11</name>
    <dbReference type="NCBI Taxonomy" id="1802071"/>
    <lineage>
        <taxon>Bacteria</taxon>
        <taxon>Candidatus Roizmaniibacteriota</taxon>
    </lineage>
</organism>
<dbReference type="GO" id="GO:0110051">
    <property type="term" value="P:metabolite repair"/>
    <property type="evidence" value="ECO:0007669"/>
    <property type="project" value="TreeGrafter"/>
</dbReference>
<keyword evidence="1 6" id="KW-0547">Nucleotide-binding</keyword>
<evidence type="ECO:0000256" key="4">
    <source>
        <dbReference type="ARBA" id="ARBA00023027"/>
    </source>
</evidence>
<sequence>MLIKTASSSDIEPFIDKLYIPQKKTHKGQNGKLLIIGGSSLFHAASLWSAEIASHFVDMVHYSSTQENQKIFINLKTKFRDGIFINKKNLLDYVTEDDCILLGPGMTRGKIDKKNLPLDFEIIINIEKEEQYTYELTGYLLNKFPEKKFVIDAGALQTMEKKWLTTMKTKAIVTPHEKEFKSLFGISLHNRSWEDITKIVKETAKEFNCIIVLKMVEDIVSDGHSLYQITGGNAGLTKGGTGDALAGLIASLNTKNDQITASIVASYTLNKTADELFKVDKYWYNTSNLINTIPRVFSSMISQKLTFK</sequence>
<evidence type="ECO:0000256" key="1">
    <source>
        <dbReference type="ARBA" id="ARBA00022741"/>
    </source>
</evidence>
<dbReference type="PROSITE" id="PS51383">
    <property type="entry name" value="YJEF_C_3"/>
    <property type="match status" value="1"/>
</dbReference>
<feature type="domain" description="YjeF C-terminal" evidence="7">
    <location>
        <begin position="10"/>
        <end position="300"/>
    </location>
</feature>
<comment type="caution">
    <text evidence="6">Lacks conserved residue(s) required for the propagation of feature annotation.</text>
</comment>
<dbReference type="GO" id="GO:0052855">
    <property type="term" value="F:ADP-dependent NAD(P)H-hydrate dehydratase activity"/>
    <property type="evidence" value="ECO:0007669"/>
    <property type="project" value="UniProtKB-UniRule"/>
</dbReference>
<comment type="cofactor">
    <cofactor evidence="6">
        <name>Mg(2+)</name>
        <dbReference type="ChEBI" id="CHEBI:18420"/>
    </cofactor>
</comment>
<comment type="subunit">
    <text evidence="6">Homotetramer.</text>
</comment>
<dbReference type="PANTHER" id="PTHR12592:SF0">
    <property type="entry name" value="ATP-DEPENDENT (S)-NAD(P)H-HYDRATE DEHYDRATASE"/>
    <property type="match status" value="1"/>
</dbReference>
<protein>
    <recommendedName>
        <fullName evidence="6">ADP-dependent (S)-NAD(P)H-hydrate dehydratase</fullName>
        <ecNumber evidence="6">4.2.1.136</ecNumber>
    </recommendedName>
    <alternativeName>
        <fullName evidence="6">ADP-dependent NAD(P)HX dehydratase</fullName>
    </alternativeName>
</protein>
<dbReference type="Pfam" id="PF01256">
    <property type="entry name" value="Carb_kinase"/>
    <property type="match status" value="1"/>
</dbReference>
<accession>A0A1F7JCF3</accession>
<comment type="caution">
    <text evidence="8">The sequence shown here is derived from an EMBL/GenBank/DDBJ whole genome shotgun (WGS) entry which is preliminary data.</text>
</comment>
<dbReference type="CDD" id="cd01171">
    <property type="entry name" value="YXKO-related"/>
    <property type="match status" value="1"/>
</dbReference>
<evidence type="ECO:0000256" key="5">
    <source>
        <dbReference type="ARBA" id="ARBA00023239"/>
    </source>
</evidence>
<evidence type="ECO:0000313" key="8">
    <source>
        <dbReference type="EMBL" id="OGK53292.1"/>
    </source>
</evidence>